<dbReference type="Proteomes" id="UP000489600">
    <property type="component" value="Unassembled WGS sequence"/>
</dbReference>
<feature type="compositionally biased region" description="Polar residues" evidence="1">
    <location>
        <begin position="28"/>
        <end position="50"/>
    </location>
</feature>
<evidence type="ECO:0000256" key="1">
    <source>
        <dbReference type="SAM" id="MobiDB-lite"/>
    </source>
</evidence>
<name>A0A565AMW9_9BRAS</name>
<protein>
    <submittedName>
        <fullName evidence="2">Uncharacterized protein</fullName>
    </submittedName>
</protein>
<reference evidence="2" key="1">
    <citation type="submission" date="2019-07" db="EMBL/GenBank/DDBJ databases">
        <authorList>
            <person name="Dittberner H."/>
        </authorList>
    </citation>
    <scope>NUCLEOTIDE SEQUENCE [LARGE SCALE GENOMIC DNA]</scope>
</reference>
<accession>A0A565AMW9</accession>
<keyword evidence="3" id="KW-1185">Reference proteome</keyword>
<dbReference type="AlphaFoldDB" id="A0A565AMW9"/>
<gene>
    <name evidence="2" type="ORF">ANE_LOCUS1245</name>
</gene>
<evidence type="ECO:0000313" key="3">
    <source>
        <dbReference type="Proteomes" id="UP000489600"/>
    </source>
</evidence>
<comment type="caution">
    <text evidence="2">The sequence shown here is derived from an EMBL/GenBank/DDBJ whole genome shotgun (WGS) entry which is preliminary data.</text>
</comment>
<dbReference type="EMBL" id="CABITT030000001">
    <property type="protein sequence ID" value="VVA90800.1"/>
    <property type="molecule type" value="Genomic_DNA"/>
</dbReference>
<proteinExistence type="predicted"/>
<sequence length="98" mass="10900">MSDSLSLMEEEIIARVHRTRISKEGDAESSSFDGPRSGRQSVETRVQRSLRSADPSLLELDIAVFSLSAVLFGRRVRTPILSACQLQLRADGILRNQD</sequence>
<organism evidence="2 3">
    <name type="scientific">Arabis nemorensis</name>
    <dbReference type="NCBI Taxonomy" id="586526"/>
    <lineage>
        <taxon>Eukaryota</taxon>
        <taxon>Viridiplantae</taxon>
        <taxon>Streptophyta</taxon>
        <taxon>Embryophyta</taxon>
        <taxon>Tracheophyta</taxon>
        <taxon>Spermatophyta</taxon>
        <taxon>Magnoliopsida</taxon>
        <taxon>eudicotyledons</taxon>
        <taxon>Gunneridae</taxon>
        <taxon>Pentapetalae</taxon>
        <taxon>rosids</taxon>
        <taxon>malvids</taxon>
        <taxon>Brassicales</taxon>
        <taxon>Brassicaceae</taxon>
        <taxon>Arabideae</taxon>
        <taxon>Arabis</taxon>
    </lineage>
</organism>
<feature type="region of interest" description="Disordered" evidence="1">
    <location>
        <begin position="20"/>
        <end position="50"/>
    </location>
</feature>
<evidence type="ECO:0000313" key="2">
    <source>
        <dbReference type="EMBL" id="VVA90800.1"/>
    </source>
</evidence>